<feature type="chain" id="PRO_5040185863" description="sphingomyelin phosphodiesterase" evidence="5">
    <location>
        <begin position="24"/>
        <end position="316"/>
    </location>
</feature>
<gene>
    <name evidence="7" type="ORF">BG006_008556</name>
</gene>
<dbReference type="AlphaFoldDB" id="A0A9P5SFQ3"/>
<reference evidence="7" key="1">
    <citation type="journal article" date="2020" name="Fungal Divers.">
        <title>Resolving the Mortierellaceae phylogeny through synthesis of multi-gene phylogenetics and phylogenomics.</title>
        <authorList>
            <person name="Vandepol N."/>
            <person name="Liber J."/>
            <person name="Desiro A."/>
            <person name="Na H."/>
            <person name="Kennedy M."/>
            <person name="Barry K."/>
            <person name="Grigoriev I.V."/>
            <person name="Miller A.N."/>
            <person name="O'Donnell K."/>
            <person name="Stajich J.E."/>
            <person name="Bonito G."/>
        </authorList>
    </citation>
    <scope>NUCLEOTIDE SEQUENCE</scope>
    <source>
        <strain evidence="7">NVP1</strain>
    </source>
</reference>
<keyword evidence="3 5" id="KW-0732">Signal</keyword>
<dbReference type="Gene3D" id="3.60.10.10">
    <property type="entry name" value="Endonuclease/exonuclease/phosphatase"/>
    <property type="match status" value="1"/>
</dbReference>
<dbReference type="InterPro" id="IPR038772">
    <property type="entry name" value="Sph/SMPD2-like"/>
</dbReference>
<dbReference type="CDD" id="cd09078">
    <property type="entry name" value="nSMase"/>
    <property type="match status" value="1"/>
</dbReference>
<comment type="caution">
    <text evidence="7">The sequence shown here is derived from an EMBL/GenBank/DDBJ whole genome shotgun (WGS) entry which is preliminary data.</text>
</comment>
<keyword evidence="8" id="KW-1185">Reference proteome</keyword>
<dbReference type="PANTHER" id="PTHR16320">
    <property type="entry name" value="SPHINGOMYELINASE FAMILY MEMBER"/>
    <property type="match status" value="1"/>
</dbReference>
<evidence type="ECO:0000256" key="4">
    <source>
        <dbReference type="ARBA" id="ARBA00022801"/>
    </source>
</evidence>
<evidence type="ECO:0000256" key="5">
    <source>
        <dbReference type="SAM" id="SignalP"/>
    </source>
</evidence>
<sequence>MKITGILPLAAAVTAAMPSLANAANTTFSVLSNNVYFLSEVLYPNWGQRHRADLIAKSDYIKSHDVVVFQEAFDSNPFGVLSGGIRSQYPYQTPQVGQSKSGWDSTSGSYSSTSMENGGVMIASKWPIIARHQFIFADACGADWFSNKGFAYVVLNVNGRKVHVFGTHMQSNDSACTSGQAVRYRASSLSAWRSYIDSRNIPANELVIMAGDFNIDHGTDEYFSALSRFNARAADKYTGHPLTWDADTNSIAHYNYPEGPNEYLDYVFLDNKHSAGVKSMTQKALLVHSAPYVLKGATYNDYSDHYPVQAVIELEI</sequence>
<accession>A0A9P5SFQ3</accession>
<feature type="signal peptide" evidence="5">
    <location>
        <begin position="1"/>
        <end position="23"/>
    </location>
</feature>
<proteinExistence type="inferred from homology"/>
<dbReference type="GO" id="GO:0005576">
    <property type="term" value="C:extracellular region"/>
    <property type="evidence" value="ECO:0007669"/>
    <property type="project" value="InterPro"/>
</dbReference>
<evidence type="ECO:0000256" key="1">
    <source>
        <dbReference type="ARBA" id="ARBA00006335"/>
    </source>
</evidence>
<organism evidence="7 8">
    <name type="scientific">Podila minutissima</name>
    <dbReference type="NCBI Taxonomy" id="64525"/>
    <lineage>
        <taxon>Eukaryota</taxon>
        <taxon>Fungi</taxon>
        <taxon>Fungi incertae sedis</taxon>
        <taxon>Mucoromycota</taxon>
        <taxon>Mortierellomycotina</taxon>
        <taxon>Mortierellomycetes</taxon>
        <taxon>Mortierellales</taxon>
        <taxon>Mortierellaceae</taxon>
        <taxon>Podila</taxon>
    </lineage>
</organism>
<evidence type="ECO:0000259" key="6">
    <source>
        <dbReference type="Pfam" id="PF03372"/>
    </source>
</evidence>
<evidence type="ECO:0000313" key="8">
    <source>
        <dbReference type="Proteomes" id="UP000696485"/>
    </source>
</evidence>
<comment type="similarity">
    <text evidence="1">Belongs to the neutral sphingomyelinase family.</text>
</comment>
<dbReference type="EC" id="3.1.4.12" evidence="2"/>
<feature type="domain" description="Endonuclease/exonuclease/phosphatase" evidence="6">
    <location>
        <begin position="59"/>
        <end position="305"/>
    </location>
</feature>
<evidence type="ECO:0000256" key="2">
    <source>
        <dbReference type="ARBA" id="ARBA00012369"/>
    </source>
</evidence>
<dbReference type="InterPro" id="IPR005135">
    <property type="entry name" value="Endo/exonuclease/phosphatase"/>
</dbReference>
<dbReference type="SUPFAM" id="SSF56219">
    <property type="entry name" value="DNase I-like"/>
    <property type="match status" value="1"/>
</dbReference>
<dbReference type="InterPro" id="IPR017766">
    <property type="entry name" value="Sphingomyelinase/PLipase_C"/>
</dbReference>
<keyword evidence="4" id="KW-0378">Hydrolase</keyword>
<evidence type="ECO:0000256" key="3">
    <source>
        <dbReference type="ARBA" id="ARBA00022729"/>
    </source>
</evidence>
<dbReference type="GO" id="GO:0004767">
    <property type="term" value="F:sphingomyelin phosphodiesterase activity"/>
    <property type="evidence" value="ECO:0007669"/>
    <property type="project" value="UniProtKB-EC"/>
</dbReference>
<dbReference type="PANTHER" id="PTHR16320:SF23">
    <property type="entry name" value="SPHINGOMYELINASE C 1"/>
    <property type="match status" value="1"/>
</dbReference>
<name>A0A9P5SFQ3_9FUNG</name>
<dbReference type="Proteomes" id="UP000696485">
    <property type="component" value="Unassembled WGS sequence"/>
</dbReference>
<evidence type="ECO:0000313" key="7">
    <source>
        <dbReference type="EMBL" id="KAF9328217.1"/>
    </source>
</evidence>
<dbReference type="NCBIfam" id="TIGR03395">
    <property type="entry name" value="sphingomy"/>
    <property type="match status" value="1"/>
</dbReference>
<dbReference type="InterPro" id="IPR036691">
    <property type="entry name" value="Endo/exonu/phosph_ase_sf"/>
</dbReference>
<dbReference type="Pfam" id="PF03372">
    <property type="entry name" value="Exo_endo_phos"/>
    <property type="match status" value="1"/>
</dbReference>
<protein>
    <recommendedName>
        <fullName evidence="2">sphingomyelin phosphodiesterase</fullName>
        <ecNumber evidence="2">3.1.4.12</ecNumber>
    </recommendedName>
</protein>
<dbReference type="EMBL" id="JAAAUY010000586">
    <property type="protein sequence ID" value="KAF9328217.1"/>
    <property type="molecule type" value="Genomic_DNA"/>
</dbReference>